<dbReference type="Gene3D" id="3.30.200.20">
    <property type="entry name" value="Phosphorylase Kinase, domain 1"/>
    <property type="match status" value="1"/>
</dbReference>
<dbReference type="PROSITE" id="PS50011">
    <property type="entry name" value="PROTEIN_KINASE_DOM"/>
    <property type="match status" value="1"/>
</dbReference>
<dbReference type="EMBL" id="JBJUIK010000017">
    <property type="protein sequence ID" value="KAL3497739.1"/>
    <property type="molecule type" value="Genomic_DNA"/>
</dbReference>
<keyword evidence="4 13" id="KW-0812">Transmembrane</keyword>
<feature type="binding site" evidence="12">
    <location>
        <position position="391"/>
    </location>
    <ligand>
        <name>ATP</name>
        <dbReference type="ChEBI" id="CHEBI:30616"/>
    </ligand>
</feature>
<evidence type="ECO:0000256" key="3">
    <source>
        <dbReference type="ARBA" id="ARBA00022679"/>
    </source>
</evidence>
<feature type="transmembrane region" description="Helical" evidence="13">
    <location>
        <begin position="303"/>
        <end position="325"/>
    </location>
</feature>
<dbReference type="InterPro" id="IPR008271">
    <property type="entry name" value="Ser/Thr_kinase_AS"/>
</dbReference>
<keyword evidence="17" id="KW-1185">Reference proteome</keyword>
<keyword evidence="7" id="KW-0418">Kinase</keyword>
<dbReference type="FunFam" id="1.10.510.10:FF:000590">
    <property type="entry name" value="PR5-like receptor kinase"/>
    <property type="match status" value="1"/>
</dbReference>
<evidence type="ECO:0000259" key="15">
    <source>
        <dbReference type="PROSITE" id="PS50011"/>
    </source>
</evidence>
<keyword evidence="11" id="KW-0325">Glycoprotein</keyword>
<dbReference type="PROSITE" id="PS00108">
    <property type="entry name" value="PROTEIN_KINASE_ST"/>
    <property type="match status" value="1"/>
</dbReference>
<evidence type="ECO:0000256" key="6">
    <source>
        <dbReference type="ARBA" id="ARBA00022741"/>
    </source>
</evidence>
<dbReference type="InterPro" id="IPR045874">
    <property type="entry name" value="LRK10/LRL21-25-like"/>
</dbReference>
<evidence type="ECO:0000256" key="7">
    <source>
        <dbReference type="ARBA" id="ARBA00022777"/>
    </source>
</evidence>
<evidence type="ECO:0000256" key="13">
    <source>
        <dbReference type="SAM" id="Phobius"/>
    </source>
</evidence>
<evidence type="ECO:0000313" key="16">
    <source>
        <dbReference type="EMBL" id="KAL3497739.1"/>
    </source>
</evidence>
<dbReference type="PROSITE" id="PS00107">
    <property type="entry name" value="PROTEIN_KINASE_ATP"/>
    <property type="match status" value="1"/>
</dbReference>
<comment type="caution">
    <text evidence="16">The sequence shown here is derived from an EMBL/GenBank/DDBJ whole genome shotgun (WGS) entry which is preliminary data.</text>
</comment>
<dbReference type="GO" id="GO:0004674">
    <property type="term" value="F:protein serine/threonine kinase activity"/>
    <property type="evidence" value="ECO:0007669"/>
    <property type="project" value="UniProtKB-KW"/>
</dbReference>
<keyword evidence="3" id="KW-0808">Transferase</keyword>
<evidence type="ECO:0000256" key="2">
    <source>
        <dbReference type="ARBA" id="ARBA00022527"/>
    </source>
</evidence>
<evidence type="ECO:0000256" key="9">
    <source>
        <dbReference type="ARBA" id="ARBA00022989"/>
    </source>
</evidence>
<dbReference type="GO" id="GO:0005524">
    <property type="term" value="F:ATP binding"/>
    <property type="evidence" value="ECO:0007669"/>
    <property type="project" value="UniProtKB-UniRule"/>
</dbReference>
<evidence type="ECO:0000256" key="14">
    <source>
        <dbReference type="SAM" id="SignalP"/>
    </source>
</evidence>
<feature type="signal peptide" evidence="14">
    <location>
        <begin position="1"/>
        <end position="27"/>
    </location>
</feature>
<keyword evidence="2" id="KW-0723">Serine/threonine-protein kinase</keyword>
<keyword evidence="10 13" id="KW-0472">Membrane</keyword>
<evidence type="ECO:0000256" key="10">
    <source>
        <dbReference type="ARBA" id="ARBA00023136"/>
    </source>
</evidence>
<feature type="domain" description="Protein kinase" evidence="15">
    <location>
        <begin position="363"/>
        <end position="652"/>
    </location>
</feature>
<keyword evidence="5 14" id="KW-0732">Signal</keyword>
<gene>
    <name evidence="16" type="ORF">ACH5RR_040471</name>
</gene>
<comment type="subcellular location">
    <subcellularLocation>
        <location evidence="1">Membrane</location>
        <topology evidence="1">Single-pass type I membrane protein</topology>
    </subcellularLocation>
</comment>
<dbReference type="SMART" id="SM00220">
    <property type="entry name" value="S_TKc"/>
    <property type="match status" value="1"/>
</dbReference>
<evidence type="ECO:0000256" key="12">
    <source>
        <dbReference type="PROSITE-ProRule" id="PRU10141"/>
    </source>
</evidence>
<evidence type="ECO:0000256" key="5">
    <source>
        <dbReference type="ARBA" id="ARBA00022729"/>
    </source>
</evidence>
<dbReference type="Pfam" id="PF00069">
    <property type="entry name" value="Pkinase"/>
    <property type="match status" value="1"/>
</dbReference>
<reference evidence="16 17" key="1">
    <citation type="submission" date="2024-11" db="EMBL/GenBank/DDBJ databases">
        <title>A near-complete genome assembly of Cinchona calisaya.</title>
        <authorList>
            <person name="Lian D.C."/>
            <person name="Zhao X.W."/>
            <person name="Wei L."/>
        </authorList>
    </citation>
    <scope>NUCLEOTIDE SEQUENCE [LARGE SCALE GENOMIC DNA]</scope>
    <source>
        <tissue evidence="16">Nenye</tissue>
    </source>
</reference>
<sequence length="691" mass="79460">MAQVQFFAVFLSFFLVYLLFDQHGWNSLGVFYSSTCTTATSRPNLDYTRSCMDRLSNCGNASMICNSTLSHLLSCDENNRTVLGDYYYSGDYSFVVQNSINYELRTFRVVDPSVQKDNCSTLPLISNTYFYYYAFRPFDYSVDIYLVDIYDVIFVRCKKPVKTKKSPLYVDIAPCITAKDLSNRDILFYQGARESPSFSYLVVGKNLVASDIEKTCTIFKYFMADFRPLDIERDNVSFQDIHNLLANGLEFRWNDGDGDEQDRNSRICNMLSTLYDFLGWFRSSYTCPNSVCIERYLILGCKLFALALAGRTGFGIIFLFVFLIYKWHRRHLSKYDTIEEFLQKNNSFMPIRYSYKEIKAMTNNFKDKLGEGGYAVVYKGKLRSGNLVAVKMLKKSKAKNNGQEFINEVGTIGRIHHINVVRLVGFCVTTSKRALVYDYMPNGSLDKFIFSSDHPNGEPLSWKKAFDIAIGVARGIEYLHQGCNMRILHFDIKPHNILLDENFIPKVSDFGLAKLYPLHNSVVSLTAIRGTLGYMAPELFYKNIGAISYKADIYSFGMLLLEMAGRRRNVNAHAEHSSQIYYPSWIYDKFDQGEDIEVGNIIEEDKVIARKLIMIALWCIQMIPNDRPSMREVLEMFKGDLETLQLPLKPLLYPPDSPTLVQNRSHYTTFSEESIETEPLHDSVALEIEIE</sequence>
<name>A0ABD2XU56_9GENT</name>
<dbReference type="InterPro" id="IPR011009">
    <property type="entry name" value="Kinase-like_dom_sf"/>
</dbReference>
<dbReference type="InterPro" id="IPR017441">
    <property type="entry name" value="Protein_kinase_ATP_BS"/>
</dbReference>
<dbReference type="FunFam" id="3.30.200.20:FF:000178">
    <property type="entry name" value="serine/threonine-protein kinase PBS1-like"/>
    <property type="match status" value="1"/>
</dbReference>
<dbReference type="PANTHER" id="PTHR27009">
    <property type="entry name" value="RUST RESISTANCE KINASE LR10-RELATED"/>
    <property type="match status" value="1"/>
</dbReference>
<evidence type="ECO:0000256" key="1">
    <source>
        <dbReference type="ARBA" id="ARBA00004479"/>
    </source>
</evidence>
<evidence type="ECO:0000256" key="4">
    <source>
        <dbReference type="ARBA" id="ARBA00022692"/>
    </source>
</evidence>
<dbReference type="Proteomes" id="UP001630127">
    <property type="component" value="Unassembled WGS sequence"/>
</dbReference>
<dbReference type="AlphaFoldDB" id="A0ABD2XU56"/>
<dbReference type="GO" id="GO:0016020">
    <property type="term" value="C:membrane"/>
    <property type="evidence" value="ECO:0007669"/>
    <property type="project" value="UniProtKB-SubCell"/>
</dbReference>
<organism evidence="16 17">
    <name type="scientific">Cinchona calisaya</name>
    <dbReference type="NCBI Taxonomy" id="153742"/>
    <lineage>
        <taxon>Eukaryota</taxon>
        <taxon>Viridiplantae</taxon>
        <taxon>Streptophyta</taxon>
        <taxon>Embryophyta</taxon>
        <taxon>Tracheophyta</taxon>
        <taxon>Spermatophyta</taxon>
        <taxon>Magnoliopsida</taxon>
        <taxon>eudicotyledons</taxon>
        <taxon>Gunneridae</taxon>
        <taxon>Pentapetalae</taxon>
        <taxon>asterids</taxon>
        <taxon>lamiids</taxon>
        <taxon>Gentianales</taxon>
        <taxon>Rubiaceae</taxon>
        <taxon>Cinchonoideae</taxon>
        <taxon>Cinchoneae</taxon>
        <taxon>Cinchona</taxon>
    </lineage>
</organism>
<evidence type="ECO:0000256" key="8">
    <source>
        <dbReference type="ARBA" id="ARBA00022840"/>
    </source>
</evidence>
<dbReference type="Gene3D" id="1.10.510.10">
    <property type="entry name" value="Transferase(Phosphotransferase) domain 1"/>
    <property type="match status" value="1"/>
</dbReference>
<protein>
    <recommendedName>
        <fullName evidence="15">Protein kinase domain-containing protein</fullName>
    </recommendedName>
</protein>
<accession>A0ABD2XU56</accession>
<dbReference type="SUPFAM" id="SSF56112">
    <property type="entry name" value="Protein kinase-like (PK-like)"/>
    <property type="match status" value="1"/>
</dbReference>
<keyword evidence="6 12" id="KW-0547">Nucleotide-binding</keyword>
<evidence type="ECO:0000256" key="11">
    <source>
        <dbReference type="ARBA" id="ARBA00023180"/>
    </source>
</evidence>
<evidence type="ECO:0000313" key="17">
    <source>
        <dbReference type="Proteomes" id="UP001630127"/>
    </source>
</evidence>
<keyword evidence="9 13" id="KW-1133">Transmembrane helix</keyword>
<keyword evidence="8 12" id="KW-0067">ATP-binding</keyword>
<dbReference type="InterPro" id="IPR000719">
    <property type="entry name" value="Prot_kinase_dom"/>
</dbReference>
<proteinExistence type="predicted"/>
<feature type="chain" id="PRO_5044826227" description="Protein kinase domain-containing protein" evidence="14">
    <location>
        <begin position="28"/>
        <end position="691"/>
    </location>
</feature>